<organism evidence="1 2">
    <name type="scientific">Stephania yunnanensis</name>
    <dbReference type="NCBI Taxonomy" id="152371"/>
    <lineage>
        <taxon>Eukaryota</taxon>
        <taxon>Viridiplantae</taxon>
        <taxon>Streptophyta</taxon>
        <taxon>Embryophyta</taxon>
        <taxon>Tracheophyta</taxon>
        <taxon>Spermatophyta</taxon>
        <taxon>Magnoliopsida</taxon>
        <taxon>Ranunculales</taxon>
        <taxon>Menispermaceae</taxon>
        <taxon>Menispermoideae</taxon>
        <taxon>Cissampelideae</taxon>
        <taxon>Stephania</taxon>
    </lineage>
</organism>
<protein>
    <submittedName>
        <fullName evidence="1">Uncharacterized protein</fullName>
    </submittedName>
</protein>
<dbReference type="AlphaFoldDB" id="A0AAP0LK41"/>
<accession>A0AAP0LK41</accession>
<evidence type="ECO:0000313" key="2">
    <source>
        <dbReference type="Proteomes" id="UP001420932"/>
    </source>
</evidence>
<gene>
    <name evidence="1" type="ORF">Syun_001734</name>
</gene>
<proteinExistence type="predicted"/>
<reference evidence="1 2" key="1">
    <citation type="submission" date="2024-01" db="EMBL/GenBank/DDBJ databases">
        <title>Genome assemblies of Stephania.</title>
        <authorList>
            <person name="Yang L."/>
        </authorList>
    </citation>
    <scope>NUCLEOTIDE SEQUENCE [LARGE SCALE GENOMIC DNA]</scope>
    <source>
        <strain evidence="1">YNDBR</strain>
        <tissue evidence="1">Leaf</tissue>
    </source>
</reference>
<dbReference type="Proteomes" id="UP001420932">
    <property type="component" value="Unassembled WGS sequence"/>
</dbReference>
<comment type="caution">
    <text evidence="1">The sequence shown here is derived from an EMBL/GenBank/DDBJ whole genome shotgun (WGS) entry which is preliminary data.</text>
</comment>
<dbReference type="EMBL" id="JBBNAF010000001">
    <property type="protein sequence ID" value="KAK9169594.1"/>
    <property type="molecule type" value="Genomic_DNA"/>
</dbReference>
<name>A0AAP0LK41_9MAGN</name>
<sequence length="64" mass="7301">MSSQLLRLNNFRGKLASSRFEWHFTPNHISFVDSSTSVGLDLHLVSPKLYLGHGYITQVKVNKQ</sequence>
<evidence type="ECO:0000313" key="1">
    <source>
        <dbReference type="EMBL" id="KAK9169594.1"/>
    </source>
</evidence>
<keyword evidence="2" id="KW-1185">Reference proteome</keyword>